<name>A0AAN9ABI7_HALRR</name>
<comment type="caution">
    <text evidence="2">The sequence shown here is derived from an EMBL/GenBank/DDBJ whole genome shotgun (WGS) entry which is preliminary data.</text>
</comment>
<protein>
    <submittedName>
        <fullName evidence="2">Uncharacterized protein</fullName>
    </submittedName>
</protein>
<sequence length="309" mass="35496">MPAVDPKNENFGKIGQVQKLHHRVAREAASLRSNLERLEAMETFLRTEVLLHQASQLLDHGEPEVISSNSTKLLLKAEQMELLQKQLRINRRVSPIELSQVEEKVDQVQGMDVNIDSDLNTLVDEGVPKGERGLLKRLHFEGNIDEIAYELRCVSNHTMENQIGEVKEVGTFDIGQLPPALAEMSALLFALDNTHIDKTLSNIYYFQMLDKERTECLLTLKEEIPNLSISEDTDPVELEYHPTRDQIITIKWGIVFDPTNYRLKYDIELHCLDDVLAYYSKNETVFLYLSGRRDLQHSEDLINFFNAFG</sequence>
<reference evidence="2 3" key="1">
    <citation type="submission" date="2023-11" db="EMBL/GenBank/DDBJ databases">
        <title>Halocaridina rubra genome assembly.</title>
        <authorList>
            <person name="Smith C."/>
        </authorList>
    </citation>
    <scope>NUCLEOTIDE SEQUENCE [LARGE SCALE GENOMIC DNA]</scope>
    <source>
        <strain evidence="2">EP-1</strain>
        <tissue evidence="2">Whole</tissue>
    </source>
</reference>
<dbReference type="EMBL" id="JAXCGZ010008250">
    <property type="protein sequence ID" value="KAK7077797.1"/>
    <property type="molecule type" value="Genomic_DNA"/>
</dbReference>
<proteinExistence type="predicted"/>
<keyword evidence="1" id="KW-0175">Coiled coil</keyword>
<evidence type="ECO:0000313" key="2">
    <source>
        <dbReference type="EMBL" id="KAK7077797.1"/>
    </source>
</evidence>
<gene>
    <name evidence="2" type="ORF">SK128_024068</name>
</gene>
<evidence type="ECO:0000256" key="1">
    <source>
        <dbReference type="SAM" id="Coils"/>
    </source>
</evidence>
<feature type="coiled-coil region" evidence="1">
    <location>
        <begin position="21"/>
        <end position="48"/>
    </location>
</feature>
<keyword evidence="3" id="KW-1185">Reference proteome</keyword>
<evidence type="ECO:0000313" key="3">
    <source>
        <dbReference type="Proteomes" id="UP001381693"/>
    </source>
</evidence>
<organism evidence="2 3">
    <name type="scientific">Halocaridina rubra</name>
    <name type="common">Hawaiian red shrimp</name>
    <dbReference type="NCBI Taxonomy" id="373956"/>
    <lineage>
        <taxon>Eukaryota</taxon>
        <taxon>Metazoa</taxon>
        <taxon>Ecdysozoa</taxon>
        <taxon>Arthropoda</taxon>
        <taxon>Crustacea</taxon>
        <taxon>Multicrustacea</taxon>
        <taxon>Malacostraca</taxon>
        <taxon>Eumalacostraca</taxon>
        <taxon>Eucarida</taxon>
        <taxon>Decapoda</taxon>
        <taxon>Pleocyemata</taxon>
        <taxon>Caridea</taxon>
        <taxon>Atyoidea</taxon>
        <taxon>Atyidae</taxon>
        <taxon>Halocaridina</taxon>
    </lineage>
</organism>
<accession>A0AAN9ABI7</accession>
<dbReference type="AlphaFoldDB" id="A0AAN9ABI7"/>
<dbReference type="Proteomes" id="UP001381693">
    <property type="component" value="Unassembled WGS sequence"/>
</dbReference>